<dbReference type="AlphaFoldDB" id="A0A7G2C4E0"/>
<keyword evidence="1" id="KW-0472">Membrane</keyword>
<dbReference type="VEuPathDB" id="TriTrypDB:ADEAN_000204100"/>
<proteinExistence type="predicted"/>
<accession>A0A7G2C4E0</accession>
<dbReference type="Proteomes" id="UP000515908">
    <property type="component" value="Chromosome 03"/>
</dbReference>
<organism evidence="2 3">
    <name type="scientific">Angomonas deanei</name>
    <dbReference type="NCBI Taxonomy" id="59799"/>
    <lineage>
        <taxon>Eukaryota</taxon>
        <taxon>Discoba</taxon>
        <taxon>Euglenozoa</taxon>
        <taxon>Kinetoplastea</taxon>
        <taxon>Metakinetoplastina</taxon>
        <taxon>Trypanosomatida</taxon>
        <taxon>Trypanosomatidae</taxon>
        <taxon>Strigomonadinae</taxon>
        <taxon>Angomonas</taxon>
    </lineage>
</organism>
<keyword evidence="1" id="KW-1133">Transmembrane helix</keyword>
<keyword evidence="1" id="KW-0812">Transmembrane</keyword>
<evidence type="ECO:0000256" key="1">
    <source>
        <dbReference type="SAM" id="Phobius"/>
    </source>
</evidence>
<evidence type="ECO:0000313" key="2">
    <source>
        <dbReference type="EMBL" id="CAD2214590.1"/>
    </source>
</evidence>
<feature type="transmembrane region" description="Helical" evidence="1">
    <location>
        <begin position="254"/>
        <end position="273"/>
    </location>
</feature>
<gene>
    <name evidence="2" type="ORF">ADEAN_000204100</name>
</gene>
<evidence type="ECO:0008006" key="4">
    <source>
        <dbReference type="Google" id="ProtNLM"/>
    </source>
</evidence>
<name>A0A7G2C4E0_9TRYP</name>
<keyword evidence="3" id="KW-1185">Reference proteome</keyword>
<dbReference type="EMBL" id="LR877147">
    <property type="protein sequence ID" value="CAD2214590.1"/>
    <property type="molecule type" value="Genomic_DNA"/>
</dbReference>
<feature type="transmembrane region" description="Helical" evidence="1">
    <location>
        <begin position="104"/>
        <end position="122"/>
    </location>
</feature>
<reference evidence="2 3" key="1">
    <citation type="submission" date="2020-08" db="EMBL/GenBank/DDBJ databases">
        <authorList>
            <person name="Newling K."/>
            <person name="Davey J."/>
            <person name="Forrester S."/>
        </authorList>
    </citation>
    <scope>NUCLEOTIDE SEQUENCE [LARGE SCALE GENOMIC DNA]</scope>
    <source>
        <strain evidence="3">Crithidia deanei Carvalho (ATCC PRA-265)</strain>
    </source>
</reference>
<evidence type="ECO:0000313" key="3">
    <source>
        <dbReference type="Proteomes" id="UP000515908"/>
    </source>
</evidence>
<sequence length="317" mass="36866">MKTIQQNKNAKGILKRLPQKLKGTSKIFFDTLFPVDENGNLESLLQTFNYTQYENFHFRDLNNEEQKKIIKLYARYAKRYAIDALCGVGTLCYELKKNITCLNFFYLHSIMFAVWLAVYHIVNEGLRYYRQTKAVRRVKGKTIRPAARRSNKSMNNHSIRVSPEEAKEIEKAIKQESKRVAPITNNNNENENSNAKEVEQKLLALFNGVDPLYRETSYTWMMKKPPGGVHGLPYRFVTFFGAENRLMTTILFNFSQYITHFIFVLAAYGIAVYPSMHVYFSVLPLLVLILFFVSLCVYHAALMNAHWIRKLQKGKGD</sequence>
<feature type="transmembrane region" description="Helical" evidence="1">
    <location>
        <begin position="279"/>
        <end position="301"/>
    </location>
</feature>
<protein>
    <recommendedName>
        <fullName evidence="4">Glycerophosphocholine acyltransferase 1</fullName>
    </recommendedName>
</protein>